<dbReference type="InterPro" id="IPR053188">
    <property type="entry name" value="FkbM_Methyltransferase"/>
</dbReference>
<evidence type="ECO:0000259" key="1">
    <source>
        <dbReference type="Pfam" id="PF05050"/>
    </source>
</evidence>
<evidence type="ECO:0000313" key="2">
    <source>
        <dbReference type="EMBL" id="AEF99617.1"/>
    </source>
</evidence>
<keyword evidence="2" id="KW-0808">Transferase</keyword>
<dbReference type="HOGENOM" id="CLU_068034_2_1_6"/>
<dbReference type="NCBIfam" id="TIGR01444">
    <property type="entry name" value="fkbM_fam"/>
    <property type="match status" value="1"/>
</dbReference>
<name>F9ZWE8_METMM</name>
<protein>
    <submittedName>
        <fullName evidence="2">Methyltransferase FkbM family</fullName>
    </submittedName>
</protein>
<reference evidence="3" key="3">
    <citation type="submission" date="2011-05" db="EMBL/GenBank/DDBJ databases">
        <title>Complete sequence of Methylomonas methanica MC09.</title>
        <authorList>
            <consortium name="US DOE Joint Genome Institute"/>
            <person name="Lucas S."/>
            <person name="Han J."/>
            <person name="Lapidus A."/>
            <person name="Cheng J.-F."/>
            <person name="Goodwin L."/>
            <person name="Pitluck S."/>
            <person name="Peters L."/>
            <person name="Mikhailova N."/>
            <person name="Teshima H."/>
            <person name="Han C."/>
            <person name="Tapia R."/>
            <person name="Land M."/>
            <person name="Hauser L."/>
            <person name="Kyrpides N."/>
            <person name="Ivanova N."/>
            <person name="Pagani I."/>
            <person name="Stein L."/>
            <person name="Woyke T."/>
        </authorList>
    </citation>
    <scope>NUCLEOTIDE SEQUENCE [LARGE SCALE GENOMIC DNA]</scope>
    <source>
        <strain evidence="3">MC09</strain>
    </source>
</reference>
<dbReference type="InterPro" id="IPR029063">
    <property type="entry name" value="SAM-dependent_MTases_sf"/>
</dbReference>
<reference evidence="2 3" key="1">
    <citation type="journal article" date="2011" name="J. Bacteriol.">
        <title>Complete Genome Sequence of the Aerobic Marine Methanotroph Methylomonas methanica MC09.</title>
        <authorList>
            <person name="Boden R."/>
            <person name="Cunliffe M."/>
            <person name="Scanlan J."/>
            <person name="Moussard H."/>
            <person name="Kits K.D."/>
            <person name="Klotz M.G."/>
            <person name="Jetten M.S."/>
            <person name="Vuilleumier S."/>
            <person name="Han J."/>
            <person name="Peters L."/>
            <person name="Mikhailova N."/>
            <person name="Teshima H."/>
            <person name="Tapia R."/>
            <person name="Kyrpides N."/>
            <person name="Ivanova N."/>
            <person name="Pagani I."/>
            <person name="Cheng J.F."/>
            <person name="Goodwin L."/>
            <person name="Han C."/>
            <person name="Hauser L."/>
            <person name="Land M.L."/>
            <person name="Lapidus A."/>
            <person name="Lucas S."/>
            <person name="Pitluck S."/>
            <person name="Woyke T."/>
            <person name="Stein L."/>
            <person name="Murrell J.C."/>
        </authorList>
    </citation>
    <scope>NUCLEOTIDE SEQUENCE [LARGE SCALE GENOMIC DNA]</scope>
    <source>
        <strain evidence="2 3">MC09</strain>
    </source>
</reference>
<proteinExistence type="predicted"/>
<organism evidence="2 3">
    <name type="scientific">Methylomonas methanica (strain DSM 25384 / MC09)</name>
    <dbReference type="NCBI Taxonomy" id="857087"/>
    <lineage>
        <taxon>Bacteria</taxon>
        <taxon>Pseudomonadati</taxon>
        <taxon>Pseudomonadota</taxon>
        <taxon>Gammaproteobacteria</taxon>
        <taxon>Methylococcales</taxon>
        <taxon>Methylococcaceae</taxon>
        <taxon>Methylomonas</taxon>
    </lineage>
</organism>
<dbReference type="RefSeq" id="WP_013817882.1">
    <property type="nucleotide sequence ID" value="NC_015572.1"/>
</dbReference>
<dbReference type="GO" id="GO:0032259">
    <property type="term" value="P:methylation"/>
    <property type="evidence" value="ECO:0007669"/>
    <property type="project" value="UniProtKB-KW"/>
</dbReference>
<dbReference type="PANTHER" id="PTHR36973:SF4">
    <property type="entry name" value="NODULATION PROTEIN"/>
    <property type="match status" value="1"/>
</dbReference>
<sequence>MLKKLIRGGLRKVGFDLHRLLTVSNPAFQLLKGLERFQVDLVFDIGANTGQFASELRRIGYKGQLVSFEPLSVAHRVLKKTAERDPGWIVHEQCAIGDTDGEIEINVAGNSVSSSVLPMLDIHSFAAKGSAYVGSEMVAINRLDSVAPSYLQNSNRYFVKVDTQGYEWQVLDGGRETFAKAQGVLCELSLTPLYEGQRLWMDMLQRLNSEGFTLWSIQKGFTDPRDGRTLQVDAVFFRESFGN</sequence>
<dbReference type="eggNOG" id="COG0030">
    <property type="taxonomic scope" value="Bacteria"/>
</dbReference>
<dbReference type="InterPro" id="IPR006342">
    <property type="entry name" value="FkbM_mtfrase"/>
</dbReference>
<dbReference type="Gene3D" id="3.40.50.150">
    <property type="entry name" value="Vaccinia Virus protein VP39"/>
    <property type="match status" value="1"/>
</dbReference>
<dbReference type="SUPFAM" id="SSF53335">
    <property type="entry name" value="S-adenosyl-L-methionine-dependent methyltransferases"/>
    <property type="match status" value="1"/>
</dbReference>
<evidence type="ECO:0000313" key="3">
    <source>
        <dbReference type="Proteomes" id="UP000008888"/>
    </source>
</evidence>
<dbReference type="Proteomes" id="UP000008888">
    <property type="component" value="Chromosome"/>
</dbReference>
<dbReference type="AlphaFoldDB" id="F9ZWE8"/>
<dbReference type="GO" id="GO:0008171">
    <property type="term" value="F:O-methyltransferase activity"/>
    <property type="evidence" value="ECO:0007669"/>
    <property type="project" value="TreeGrafter"/>
</dbReference>
<gene>
    <name evidence="2" type="ordered locus">Metme_1189</name>
</gene>
<dbReference type="PANTHER" id="PTHR36973">
    <property type="entry name" value="SLL1456 PROTEIN-RELATED"/>
    <property type="match status" value="1"/>
</dbReference>
<feature type="domain" description="Methyltransferase FkbM" evidence="1">
    <location>
        <begin position="44"/>
        <end position="213"/>
    </location>
</feature>
<accession>F9ZWE8</accession>
<dbReference type="STRING" id="857087.Metme_1189"/>
<keyword evidence="2" id="KW-0489">Methyltransferase</keyword>
<dbReference type="OrthoDB" id="4104638at2"/>
<dbReference type="EMBL" id="CP002738">
    <property type="protein sequence ID" value="AEF99617.1"/>
    <property type="molecule type" value="Genomic_DNA"/>
</dbReference>
<keyword evidence="3" id="KW-1185">Reference proteome</keyword>
<reference key="2">
    <citation type="submission" date="2011-05" db="EMBL/GenBank/DDBJ databases">
        <title>Complete genome sequence of the aerobic marine methanotroph Methylomonas methanica MC09.</title>
        <authorList>
            <person name="Boden R."/>
            <person name="Cunliffe M."/>
            <person name="Scanlan J."/>
            <person name="Moussard H."/>
            <person name="Kits K.D."/>
            <person name="Klotz M."/>
            <person name="Jetten M."/>
            <person name="Vuilleumier S."/>
            <person name="Han J."/>
            <person name="Peters L."/>
            <person name="Mikhailova N."/>
            <person name="Teshima H."/>
            <person name="Tapia R."/>
            <person name="Kyrpides N."/>
            <person name="Ivanova N."/>
            <person name="Pagani I."/>
            <person name="Cheng J.-F."/>
            <person name="Goodwin L."/>
            <person name="Han C."/>
            <person name="Hauser L."/>
            <person name="Land M."/>
            <person name="Lapidus A."/>
            <person name="Lucas S."/>
            <person name="Pitluck S."/>
            <person name="Woyke T."/>
            <person name="Stein L.Y."/>
            <person name="Murrell C."/>
        </authorList>
    </citation>
    <scope>NUCLEOTIDE SEQUENCE</scope>
    <source>
        <strain>MC09</strain>
    </source>
</reference>
<dbReference type="Pfam" id="PF05050">
    <property type="entry name" value="Methyltransf_21"/>
    <property type="match status" value="1"/>
</dbReference>
<dbReference type="KEGG" id="mmt:Metme_1189"/>